<feature type="signal peptide" evidence="1">
    <location>
        <begin position="1"/>
        <end position="16"/>
    </location>
</feature>
<keyword evidence="3" id="KW-1185">Reference proteome</keyword>
<dbReference type="OrthoDB" id="7764750at2759"/>
<accession>A0A1J1HWN9</accession>
<gene>
    <name evidence="2" type="ORF">CLUMA_CG004249</name>
</gene>
<keyword evidence="1" id="KW-0732">Signal</keyword>
<proteinExistence type="predicted"/>
<reference evidence="2 3" key="1">
    <citation type="submission" date="2015-04" db="EMBL/GenBank/DDBJ databases">
        <authorList>
            <person name="Syromyatnikov M.Y."/>
            <person name="Popov V.N."/>
        </authorList>
    </citation>
    <scope>NUCLEOTIDE SEQUENCE [LARGE SCALE GENOMIC DNA]</scope>
</reference>
<name>A0A1J1HWN9_9DIPT</name>
<evidence type="ECO:0000256" key="1">
    <source>
        <dbReference type="SAM" id="SignalP"/>
    </source>
</evidence>
<evidence type="ECO:0000313" key="2">
    <source>
        <dbReference type="EMBL" id="CRK90545.1"/>
    </source>
</evidence>
<organism evidence="2 3">
    <name type="scientific">Clunio marinus</name>
    <dbReference type="NCBI Taxonomy" id="568069"/>
    <lineage>
        <taxon>Eukaryota</taxon>
        <taxon>Metazoa</taxon>
        <taxon>Ecdysozoa</taxon>
        <taxon>Arthropoda</taxon>
        <taxon>Hexapoda</taxon>
        <taxon>Insecta</taxon>
        <taxon>Pterygota</taxon>
        <taxon>Neoptera</taxon>
        <taxon>Endopterygota</taxon>
        <taxon>Diptera</taxon>
        <taxon>Nematocera</taxon>
        <taxon>Chironomoidea</taxon>
        <taxon>Chironomidae</taxon>
        <taxon>Clunio</taxon>
    </lineage>
</organism>
<dbReference type="Proteomes" id="UP000183832">
    <property type="component" value="Unassembled WGS sequence"/>
</dbReference>
<feature type="chain" id="PRO_5012768923" evidence="1">
    <location>
        <begin position="17"/>
        <end position="170"/>
    </location>
</feature>
<evidence type="ECO:0000313" key="3">
    <source>
        <dbReference type="Proteomes" id="UP000183832"/>
    </source>
</evidence>
<protein>
    <submittedName>
        <fullName evidence="2">CLUMA_CG004249, isoform A</fullName>
    </submittedName>
</protein>
<dbReference type="EMBL" id="CVRI01000020">
    <property type="protein sequence ID" value="CRK90545.1"/>
    <property type="molecule type" value="Genomic_DNA"/>
</dbReference>
<dbReference type="AlphaFoldDB" id="A0A1J1HWN9"/>
<sequence length="170" mass="19402">MNINATFLLLVESLLSINWLSKLKTKLKKNIMVSDLNINQLSKSSKTLSFKEKLNLLDLYCPQSEPSNFSSISNPTLIDLIIVKKSVSLIRFSQISPGSFSTHDILFGTFPYSISNAENFPEAFFYDFKSVKTEIIQQAAAQLNFDGIYDIADVDDQKLLFPHFPYRKKY</sequence>